<organism evidence="4 5">
    <name type="scientific">Hafnia paralvei</name>
    <dbReference type="NCBI Taxonomy" id="546367"/>
    <lineage>
        <taxon>Bacteria</taxon>
        <taxon>Pseudomonadati</taxon>
        <taxon>Pseudomonadota</taxon>
        <taxon>Gammaproteobacteria</taxon>
        <taxon>Enterobacterales</taxon>
        <taxon>Hafniaceae</taxon>
        <taxon>Hafnia</taxon>
    </lineage>
</organism>
<dbReference type="Pfam" id="PF01408">
    <property type="entry name" value="GFO_IDH_MocA"/>
    <property type="match status" value="1"/>
</dbReference>
<dbReference type="GO" id="GO:0000166">
    <property type="term" value="F:nucleotide binding"/>
    <property type="evidence" value="ECO:0007669"/>
    <property type="project" value="InterPro"/>
</dbReference>
<evidence type="ECO:0000313" key="5">
    <source>
        <dbReference type="Proteomes" id="UP000218796"/>
    </source>
</evidence>
<evidence type="ECO:0000259" key="3">
    <source>
        <dbReference type="Pfam" id="PF02894"/>
    </source>
</evidence>
<dbReference type="Pfam" id="PF02894">
    <property type="entry name" value="GFO_IDH_MocA_C"/>
    <property type="match status" value="1"/>
</dbReference>
<feature type="domain" description="Gfo/Idh/MocA-like oxidoreductase N-terminal" evidence="2">
    <location>
        <begin position="3"/>
        <end position="122"/>
    </location>
</feature>
<dbReference type="InterPro" id="IPR052515">
    <property type="entry name" value="Gfo/Idh/MocA_Oxidoreductase"/>
</dbReference>
<feature type="region of interest" description="Disordered" evidence="1">
    <location>
        <begin position="376"/>
        <end position="397"/>
    </location>
</feature>
<protein>
    <submittedName>
        <fullName evidence="4">Gfo/Idh/MocA family oxidoreductase</fullName>
    </submittedName>
</protein>
<dbReference type="InterPro" id="IPR000683">
    <property type="entry name" value="Gfo/Idh/MocA-like_OxRdtase_N"/>
</dbReference>
<dbReference type="EMBL" id="NQMS01000013">
    <property type="protein sequence ID" value="PAV94455.1"/>
    <property type="molecule type" value="Genomic_DNA"/>
</dbReference>
<dbReference type="InterPro" id="IPR036291">
    <property type="entry name" value="NAD(P)-bd_dom_sf"/>
</dbReference>
<dbReference type="AlphaFoldDB" id="A0A2A2M7C3"/>
<sequence>MQKIAIIGTGGISRAHIQGYLNFSDRCQIVALVDIYPEKAEEKKRQYRLNDAKVYSSHSDILSDKNIDVFDICTPPYVHAEIAIDALNAGKHVLCEKPMAASLQECDAVIAAAKSSGKTLSIIAQNRFTDAFWRLKAVIDSGVAGKICHAQVDSFWWRGRSYYDLWWRGTWEKEAGGCTLNHAVHHVDAIQWMLGYPSEVVSMITNAAHENAEVEDLSAAIFRYDSGALTQLTASVVHHGEDQKIVIQGEKARISAPWDKYASISGSNGFPIEERDTECEEQLDELYRSVPKLAHTLHAGQIDNFLHALETGTTPLVDGVQGKRALELITAIYKSAITRAYVSLPIGADDPYYQTGGLISLAPHFHEKSASVENFSDEGEIPLGKDMDKDMSSEVSA</sequence>
<feature type="domain" description="Gfo/Idh/MocA-like oxidoreductase C-terminal" evidence="3">
    <location>
        <begin position="136"/>
        <end position="344"/>
    </location>
</feature>
<evidence type="ECO:0000259" key="2">
    <source>
        <dbReference type="Pfam" id="PF01408"/>
    </source>
</evidence>
<evidence type="ECO:0000256" key="1">
    <source>
        <dbReference type="SAM" id="MobiDB-lite"/>
    </source>
</evidence>
<reference evidence="4 5" key="1">
    <citation type="submission" date="2017-08" db="EMBL/GenBank/DDBJ databases">
        <title>Draft Genome Sequence of Hafnia alvei CITHA-6 Isolated from Raw Bovine Milk.</title>
        <authorList>
            <person name="Culligan E.P."/>
            <person name="Mcsweeney A."/>
            <person name="O'Doherty C."/>
            <person name="Gleeson E."/>
            <person name="O'Riordan D."/>
            <person name="Sleator R.D."/>
        </authorList>
    </citation>
    <scope>NUCLEOTIDE SEQUENCE [LARGE SCALE GENOMIC DNA]</scope>
    <source>
        <strain evidence="4 5">CITHA-6</strain>
    </source>
</reference>
<comment type="caution">
    <text evidence="4">The sequence shown here is derived from an EMBL/GenBank/DDBJ whole genome shotgun (WGS) entry which is preliminary data.</text>
</comment>
<dbReference type="Gene3D" id="3.40.50.720">
    <property type="entry name" value="NAD(P)-binding Rossmann-like Domain"/>
    <property type="match status" value="1"/>
</dbReference>
<dbReference type="SUPFAM" id="SSF51735">
    <property type="entry name" value="NAD(P)-binding Rossmann-fold domains"/>
    <property type="match status" value="1"/>
</dbReference>
<accession>A0A2A2M7C3</accession>
<dbReference type="Gene3D" id="3.30.360.10">
    <property type="entry name" value="Dihydrodipicolinate Reductase, domain 2"/>
    <property type="match status" value="1"/>
</dbReference>
<dbReference type="InterPro" id="IPR004104">
    <property type="entry name" value="Gfo/Idh/MocA-like_OxRdtase_C"/>
</dbReference>
<dbReference type="OrthoDB" id="9781031at2"/>
<name>A0A2A2M7C3_9GAMM</name>
<dbReference type="PANTHER" id="PTHR43249:SF1">
    <property type="entry name" value="D-GLUCOSIDE 3-DEHYDROGENASE"/>
    <property type="match status" value="1"/>
</dbReference>
<evidence type="ECO:0000313" key="4">
    <source>
        <dbReference type="EMBL" id="PAV94455.1"/>
    </source>
</evidence>
<keyword evidence="5" id="KW-1185">Reference proteome</keyword>
<dbReference type="PANTHER" id="PTHR43249">
    <property type="entry name" value="UDP-N-ACETYL-2-AMINO-2-DEOXY-D-GLUCURONATE OXIDASE"/>
    <property type="match status" value="1"/>
</dbReference>
<gene>
    <name evidence="4" type="ORF">CJD50_20590</name>
</gene>
<dbReference type="RefSeq" id="WP_039188492.1">
    <property type="nucleotide sequence ID" value="NZ_CAUFSP010000019.1"/>
</dbReference>
<feature type="compositionally biased region" description="Basic and acidic residues" evidence="1">
    <location>
        <begin position="383"/>
        <end position="397"/>
    </location>
</feature>
<proteinExistence type="predicted"/>
<dbReference type="Proteomes" id="UP000218796">
    <property type="component" value="Unassembled WGS sequence"/>
</dbReference>